<name>A0A9P5JTG7_9AGAM</name>
<dbReference type="InterPro" id="IPR038765">
    <property type="entry name" value="Papain-like_cys_pep_sf"/>
</dbReference>
<dbReference type="GO" id="GO:0016579">
    <property type="term" value="P:protein deubiquitination"/>
    <property type="evidence" value="ECO:0007669"/>
    <property type="project" value="InterPro"/>
</dbReference>
<feature type="transmembrane region" description="Helical" evidence="8">
    <location>
        <begin position="1305"/>
        <end position="1324"/>
    </location>
</feature>
<dbReference type="Pfam" id="PF00443">
    <property type="entry name" value="UCH"/>
    <property type="match status" value="1"/>
</dbReference>
<feature type="region of interest" description="Disordered" evidence="7">
    <location>
        <begin position="130"/>
        <end position="154"/>
    </location>
</feature>
<dbReference type="GO" id="GO:0006508">
    <property type="term" value="P:proteolysis"/>
    <property type="evidence" value="ECO:0007669"/>
    <property type="project" value="UniProtKB-KW"/>
</dbReference>
<evidence type="ECO:0000256" key="2">
    <source>
        <dbReference type="ARBA" id="ARBA00012759"/>
    </source>
</evidence>
<keyword evidence="5" id="KW-0378">Hydrolase</keyword>
<feature type="compositionally biased region" description="Polar residues" evidence="7">
    <location>
        <begin position="136"/>
        <end position="145"/>
    </location>
</feature>
<gene>
    <name evidence="10" type="ORF">DFH94DRAFT_858094</name>
</gene>
<feature type="transmembrane region" description="Helical" evidence="8">
    <location>
        <begin position="352"/>
        <end position="377"/>
    </location>
</feature>
<evidence type="ECO:0000259" key="9">
    <source>
        <dbReference type="PROSITE" id="PS50235"/>
    </source>
</evidence>
<dbReference type="Gene3D" id="3.90.70.10">
    <property type="entry name" value="Cysteine proteinases"/>
    <property type="match status" value="1"/>
</dbReference>
<keyword evidence="8" id="KW-0472">Membrane</keyword>
<evidence type="ECO:0000256" key="7">
    <source>
        <dbReference type="SAM" id="MobiDB-lite"/>
    </source>
</evidence>
<accession>A0A9P5JTG7</accession>
<dbReference type="SUPFAM" id="SSF54001">
    <property type="entry name" value="Cysteine proteinases"/>
    <property type="match status" value="1"/>
</dbReference>
<keyword evidence="6" id="KW-0788">Thiol protease</keyword>
<feature type="transmembrane region" description="Helical" evidence="8">
    <location>
        <begin position="328"/>
        <end position="346"/>
    </location>
</feature>
<evidence type="ECO:0000256" key="3">
    <source>
        <dbReference type="ARBA" id="ARBA00022670"/>
    </source>
</evidence>
<dbReference type="PROSITE" id="PS00972">
    <property type="entry name" value="USP_1"/>
    <property type="match status" value="1"/>
</dbReference>
<dbReference type="InterPro" id="IPR045338">
    <property type="entry name" value="DUF6535"/>
</dbReference>
<protein>
    <recommendedName>
        <fullName evidence="2">ubiquitinyl hydrolase 1</fullName>
        <ecNumber evidence="2">3.4.19.12</ecNumber>
    </recommendedName>
</protein>
<feature type="region of interest" description="Disordered" evidence="7">
    <location>
        <begin position="1"/>
        <end position="28"/>
    </location>
</feature>
<dbReference type="PANTHER" id="PTHR24006">
    <property type="entry name" value="UBIQUITIN CARBOXYL-TERMINAL HYDROLASE"/>
    <property type="match status" value="1"/>
</dbReference>
<keyword evidence="3" id="KW-0645">Protease</keyword>
<evidence type="ECO:0000256" key="1">
    <source>
        <dbReference type="ARBA" id="ARBA00000707"/>
    </source>
</evidence>
<dbReference type="InterPro" id="IPR018200">
    <property type="entry name" value="USP_CS"/>
</dbReference>
<feature type="transmembrane region" description="Helical" evidence="8">
    <location>
        <begin position="189"/>
        <end position="208"/>
    </location>
</feature>
<dbReference type="CDD" id="cd02257">
    <property type="entry name" value="Peptidase_C19"/>
    <property type="match status" value="1"/>
</dbReference>
<evidence type="ECO:0000256" key="4">
    <source>
        <dbReference type="ARBA" id="ARBA00022786"/>
    </source>
</evidence>
<dbReference type="GO" id="GO:0005829">
    <property type="term" value="C:cytosol"/>
    <property type="evidence" value="ECO:0007669"/>
    <property type="project" value="TreeGrafter"/>
</dbReference>
<feature type="domain" description="USP" evidence="9">
    <location>
        <begin position="932"/>
        <end position="1320"/>
    </location>
</feature>
<proteinExistence type="predicted"/>
<comment type="catalytic activity">
    <reaction evidence="1">
        <text>Thiol-dependent hydrolysis of ester, thioester, amide, peptide and isopeptide bonds formed by the C-terminal Gly of ubiquitin (a 76-residue protein attached to proteins as an intracellular targeting signal).</text>
        <dbReference type="EC" id="3.4.19.12"/>
    </reaction>
</comment>
<feature type="region of interest" description="Disordered" evidence="7">
    <location>
        <begin position="998"/>
        <end position="1022"/>
    </location>
</feature>
<keyword evidence="4" id="KW-0833">Ubl conjugation pathway</keyword>
<dbReference type="EMBL" id="WHVB01000090">
    <property type="protein sequence ID" value="KAF8462480.1"/>
    <property type="molecule type" value="Genomic_DNA"/>
</dbReference>
<reference evidence="10" key="2">
    <citation type="journal article" date="2020" name="Nat. Commun.">
        <title>Large-scale genome sequencing of mycorrhizal fungi provides insights into the early evolution of symbiotic traits.</title>
        <authorList>
            <person name="Miyauchi S."/>
            <person name="Kiss E."/>
            <person name="Kuo A."/>
            <person name="Drula E."/>
            <person name="Kohler A."/>
            <person name="Sanchez-Garcia M."/>
            <person name="Morin E."/>
            <person name="Andreopoulos B."/>
            <person name="Barry K.W."/>
            <person name="Bonito G."/>
            <person name="Buee M."/>
            <person name="Carver A."/>
            <person name="Chen C."/>
            <person name="Cichocki N."/>
            <person name="Clum A."/>
            <person name="Culley D."/>
            <person name="Crous P.W."/>
            <person name="Fauchery L."/>
            <person name="Girlanda M."/>
            <person name="Hayes R.D."/>
            <person name="Keri Z."/>
            <person name="LaButti K."/>
            <person name="Lipzen A."/>
            <person name="Lombard V."/>
            <person name="Magnuson J."/>
            <person name="Maillard F."/>
            <person name="Murat C."/>
            <person name="Nolan M."/>
            <person name="Ohm R.A."/>
            <person name="Pangilinan J."/>
            <person name="Pereira M.F."/>
            <person name="Perotto S."/>
            <person name="Peter M."/>
            <person name="Pfister S."/>
            <person name="Riley R."/>
            <person name="Sitrit Y."/>
            <person name="Stielow J.B."/>
            <person name="Szollosi G."/>
            <person name="Zifcakova L."/>
            <person name="Stursova M."/>
            <person name="Spatafora J.W."/>
            <person name="Tedersoo L."/>
            <person name="Vaario L.M."/>
            <person name="Yamada A."/>
            <person name="Yan M."/>
            <person name="Wang P."/>
            <person name="Xu J."/>
            <person name="Bruns T."/>
            <person name="Baldrian P."/>
            <person name="Vilgalys R."/>
            <person name="Dunand C."/>
            <person name="Henrissat B."/>
            <person name="Grigoriev I.V."/>
            <person name="Hibbett D."/>
            <person name="Nagy L.G."/>
            <person name="Martin F.M."/>
        </authorList>
    </citation>
    <scope>NUCLEOTIDE SEQUENCE</scope>
    <source>
        <strain evidence="10">Prilba</strain>
    </source>
</reference>
<sequence>MSALKHTKMKDPIRRDARHRVQRQQRAGVDENPVRAVAYKQTLPRDKQGQKDDHVTAIKGNAKIPKELRPSTAYTSAILFSLRIALVITRIDHVSCRAYARNVQKTCFVSTAWAFKRSKFVPQAVTGIVDGHRDQPQSTPNQPTLNRLLGQGESDYGDSSRPIYFMYSKIAGEEDSKIVENCSKEADGILIFSGLFSATVAALLTISIPDLKPNSQDTSAFYLKNIYQLQALGNPNVSHPSIPSALAEPAPFSPPKYAIWVNSLWFLSLAISLSCATEATTVRNWAVQYFSVSRPPHYTSEKQARIRAIFAKGNPGPNVIWGTSGGPVFLHLSLFLFIAGGLIYLFNINRSVFYAVVWWVGYMTISYTRATVAVFFEPHNLFHTPLSPLALRIYLSIFYAVLQVCSCIPPIHNLRDNIRRHHRDLSDRYSKGFLNGKRREAEKIALNPSSGVDVLILERILTTLDEDRALETFFDAIPGFCNSKSTLSIPVQKLRQALDVFLDRIFSSSLISESVRTGRFITSLNAAHAALGPSTVSEILDNIFDGRWDKALKSVEIGHALRHWGRGRDHDLEVRRIVACITVRAWERDDCWIKLVKEAFGVPDHVLRDSLPHGNSVLLSILIHISRETNRAGSWTSGILSSLSKFDIRNTLPGLQHEFCAMWNENALGARNRGPYSIPALVLREIRHLYIALHQNCDAAPTLFSASTDSFHAILFEPSSYPLCDVASHRPDSIPHFPVPLLAPPANSLDPHRSTYACSTVLREATIITGPPFPSDPTSLSEIGDSSRAPAVTSLALPVYTSRRPTDASPPGAVDVGLKGATLSHPLGGTTQHDMVLPYAEPDTGEILSTASIPAAPASTPYVRNRPLGSFGASIAFTPDPLLPASPVVSFPIPTSPPQLPNAEFIALSTMTIAATSSRLANNASLPRLRARGLVNSGSMCFANAVLQLLVRSPPFWNLFRELGDLKSQRGAGDAESGGSATPLVDATVRFFEEFMFEEEEPPPTQQPLQQPREGKETKKTHNAADPFEPMYMYDAMKEKRQLKILLDGQQQDAEEFFRLYLEALDDELLALLASVSGHKLATVAPGVEDREVSHADHTNVGFTASSAESPISPIFNGRSRSTVRAPNQPDSITVQDWRLLQLNIQLDLVHTVKDALAHISQPQPVQAGQLSPSEVTQQVQIEALPPVLVLHFKRFLYDAAADGIVKIDNPVQFAPELKIPLEIMAPVAGISEEPVHYKLYGVLYHHGESAGSGHYTVEVLHPNEDSGSGEAWLYIDDEAVGAVRHEDVFGGQGNERFPLSTTGIPLQFFLGYYFLYATIIYPLKREDALQQRAAALTSDDLTCSSAQAQGALKAP</sequence>
<comment type="caution">
    <text evidence="10">The sequence shown here is derived from an EMBL/GenBank/DDBJ whole genome shotgun (WGS) entry which is preliminary data.</text>
</comment>
<dbReference type="InterPro" id="IPR001394">
    <property type="entry name" value="Peptidase_C19_UCH"/>
</dbReference>
<organism evidence="10 11">
    <name type="scientific">Russula ochroleuca</name>
    <dbReference type="NCBI Taxonomy" id="152965"/>
    <lineage>
        <taxon>Eukaryota</taxon>
        <taxon>Fungi</taxon>
        <taxon>Dikarya</taxon>
        <taxon>Basidiomycota</taxon>
        <taxon>Agaricomycotina</taxon>
        <taxon>Agaricomycetes</taxon>
        <taxon>Russulales</taxon>
        <taxon>Russulaceae</taxon>
        <taxon>Russula</taxon>
    </lineage>
</organism>
<dbReference type="Proteomes" id="UP000759537">
    <property type="component" value="Unassembled WGS sequence"/>
</dbReference>
<dbReference type="InterPro" id="IPR050164">
    <property type="entry name" value="Peptidase_C19"/>
</dbReference>
<dbReference type="PANTHER" id="PTHR24006:SF687">
    <property type="entry name" value="UBIQUITIN CARBOXYL-TERMINAL HYDROLASE 10"/>
    <property type="match status" value="1"/>
</dbReference>
<dbReference type="EC" id="3.4.19.12" evidence="2"/>
<evidence type="ECO:0000313" key="11">
    <source>
        <dbReference type="Proteomes" id="UP000759537"/>
    </source>
</evidence>
<evidence type="ECO:0000256" key="8">
    <source>
        <dbReference type="SAM" id="Phobius"/>
    </source>
</evidence>
<reference evidence="10" key="1">
    <citation type="submission" date="2019-10" db="EMBL/GenBank/DDBJ databases">
        <authorList>
            <consortium name="DOE Joint Genome Institute"/>
            <person name="Kuo A."/>
            <person name="Miyauchi S."/>
            <person name="Kiss E."/>
            <person name="Drula E."/>
            <person name="Kohler A."/>
            <person name="Sanchez-Garcia M."/>
            <person name="Andreopoulos B."/>
            <person name="Barry K.W."/>
            <person name="Bonito G."/>
            <person name="Buee M."/>
            <person name="Carver A."/>
            <person name="Chen C."/>
            <person name="Cichocki N."/>
            <person name="Clum A."/>
            <person name="Culley D."/>
            <person name="Crous P.W."/>
            <person name="Fauchery L."/>
            <person name="Girlanda M."/>
            <person name="Hayes R."/>
            <person name="Keri Z."/>
            <person name="LaButti K."/>
            <person name="Lipzen A."/>
            <person name="Lombard V."/>
            <person name="Magnuson J."/>
            <person name="Maillard F."/>
            <person name="Morin E."/>
            <person name="Murat C."/>
            <person name="Nolan M."/>
            <person name="Ohm R."/>
            <person name="Pangilinan J."/>
            <person name="Pereira M."/>
            <person name="Perotto S."/>
            <person name="Peter M."/>
            <person name="Riley R."/>
            <person name="Sitrit Y."/>
            <person name="Stielow B."/>
            <person name="Szollosi G."/>
            <person name="Zifcakova L."/>
            <person name="Stursova M."/>
            <person name="Spatafora J.W."/>
            <person name="Tedersoo L."/>
            <person name="Vaario L.-M."/>
            <person name="Yamada A."/>
            <person name="Yan M."/>
            <person name="Wang P."/>
            <person name="Xu J."/>
            <person name="Bruns T."/>
            <person name="Baldrian P."/>
            <person name="Vilgalys R."/>
            <person name="Henrissat B."/>
            <person name="Grigoriev I.V."/>
            <person name="Hibbett D."/>
            <person name="Nagy L.G."/>
            <person name="Martin F.M."/>
        </authorList>
    </citation>
    <scope>NUCLEOTIDE SEQUENCE</scope>
    <source>
        <strain evidence="10">Prilba</strain>
    </source>
</reference>
<keyword evidence="8" id="KW-0812">Transmembrane</keyword>
<dbReference type="OrthoDB" id="429671at2759"/>
<keyword evidence="11" id="KW-1185">Reference proteome</keyword>
<dbReference type="GO" id="GO:0004843">
    <property type="term" value="F:cysteine-type deubiquitinase activity"/>
    <property type="evidence" value="ECO:0007669"/>
    <property type="project" value="UniProtKB-EC"/>
</dbReference>
<dbReference type="PROSITE" id="PS50235">
    <property type="entry name" value="USP_3"/>
    <property type="match status" value="1"/>
</dbReference>
<dbReference type="PROSITE" id="PS00973">
    <property type="entry name" value="USP_2"/>
    <property type="match status" value="1"/>
</dbReference>
<evidence type="ECO:0000313" key="10">
    <source>
        <dbReference type="EMBL" id="KAF8462480.1"/>
    </source>
</evidence>
<keyword evidence="8" id="KW-1133">Transmembrane helix</keyword>
<evidence type="ECO:0000256" key="6">
    <source>
        <dbReference type="ARBA" id="ARBA00022807"/>
    </source>
</evidence>
<dbReference type="GO" id="GO:0005634">
    <property type="term" value="C:nucleus"/>
    <property type="evidence" value="ECO:0007669"/>
    <property type="project" value="TreeGrafter"/>
</dbReference>
<dbReference type="InterPro" id="IPR028889">
    <property type="entry name" value="USP"/>
</dbReference>
<dbReference type="Pfam" id="PF20153">
    <property type="entry name" value="DUF6535"/>
    <property type="match status" value="1"/>
</dbReference>
<evidence type="ECO:0000256" key="5">
    <source>
        <dbReference type="ARBA" id="ARBA00022801"/>
    </source>
</evidence>